<dbReference type="RefSeq" id="WP_283231671.1">
    <property type="nucleotide sequence ID" value="NZ_JASGBQ010000028.1"/>
</dbReference>
<dbReference type="GO" id="GO:0004521">
    <property type="term" value="F:RNA endonuclease activity"/>
    <property type="evidence" value="ECO:0007669"/>
    <property type="project" value="TreeGrafter"/>
</dbReference>
<sequence length="534" mass="59543">MELIFLGADHEVTGSCHMVKAAGKNLLIDCGMEQGEDIYENQEIPVAASEIDAVLLTHAHIDHSGLLPLLYAKGFRGAVYATEATCDLCRIMLRDSAHIQEFEAEWRNRKAKRSGAPEYVPLYTMEDAVGLLEQLVPCGYDATVTIFDGIQVRFSDVGHLLGSASIELWLTEEEETKKLVFSGDVGNLDQPLIRDPQYLDKADYVVMESTYGDRVHSAERVDYVKELTEVLKRTFDRGGNVVIPSFAVGRTQEMLYFLRKIKTERLVEGHEGFRVYVDSPLAVEATSIFNKHQYDCFDEEATALLRQGIDPIQFPGLTVSVTSDDSKQINFDPEPKVILSASGMCEAGRIRHHLKHNLWRPESTILFVGYQSAGTLGRAILEGAETVRLFGETIEVKAEIKKLDGISGHADKTGLLKWVNSFEPKPKRVFVVHGEDSVCDSFAECLKEEYGMDAYAPFSGAVYDMMADSFVSEGVRILKRREKPAAKRASTVFARLVAAGERLMAVIRKNEGGANKDLAKLADQINMLCDKWER</sequence>
<dbReference type="PANTHER" id="PTHR11203:SF37">
    <property type="entry name" value="INTEGRATOR COMPLEX SUBUNIT 11"/>
    <property type="match status" value="1"/>
</dbReference>
<dbReference type="InterPro" id="IPR011108">
    <property type="entry name" value="RMMBL"/>
</dbReference>
<evidence type="ECO:0000313" key="5">
    <source>
        <dbReference type="Proteomes" id="UP001300383"/>
    </source>
</evidence>
<dbReference type="Proteomes" id="UP001300383">
    <property type="component" value="Unassembled WGS sequence"/>
</dbReference>
<evidence type="ECO:0000256" key="1">
    <source>
        <dbReference type="ARBA" id="ARBA00022801"/>
    </source>
</evidence>
<dbReference type="SMART" id="SM01027">
    <property type="entry name" value="Beta-Casp"/>
    <property type="match status" value="1"/>
</dbReference>
<organism evidence="4 5">
    <name type="scientific">Fusibacillus kribbianus</name>
    <dbReference type="NCBI Taxonomy" id="3044208"/>
    <lineage>
        <taxon>Bacteria</taxon>
        <taxon>Bacillati</taxon>
        <taxon>Bacillota</taxon>
        <taxon>Clostridia</taxon>
        <taxon>Lachnospirales</taxon>
        <taxon>Lachnospiraceae</taxon>
        <taxon>Fusibacillus</taxon>
    </lineage>
</organism>
<keyword evidence="5" id="KW-1185">Reference proteome</keyword>
<dbReference type="Pfam" id="PF07521">
    <property type="entry name" value="RMMBL"/>
    <property type="match status" value="1"/>
</dbReference>
<dbReference type="CDD" id="cd16295">
    <property type="entry name" value="TTHA0252-CPSF-like_MBL-fold"/>
    <property type="match status" value="1"/>
</dbReference>
<proteinExistence type="predicted"/>
<name>A0AAP4BDY5_9FIRM</name>
<dbReference type="Gene3D" id="3.60.15.10">
    <property type="entry name" value="Ribonuclease Z/Hydroxyacylglutathione hydrolase-like"/>
    <property type="match status" value="1"/>
</dbReference>
<dbReference type="Pfam" id="PF00753">
    <property type="entry name" value="Lactamase_B"/>
    <property type="match status" value="1"/>
</dbReference>
<dbReference type="AlphaFoldDB" id="A0AAP4BDY5"/>
<protein>
    <submittedName>
        <fullName evidence="4">MBL fold metallo-hydrolase</fullName>
        <ecNumber evidence="4">3.-.-.-</ecNumber>
    </submittedName>
</protein>
<dbReference type="EMBL" id="JASGBQ010000028">
    <property type="protein sequence ID" value="MDI9243246.1"/>
    <property type="molecule type" value="Genomic_DNA"/>
</dbReference>
<dbReference type="PANTHER" id="PTHR11203">
    <property type="entry name" value="CLEAVAGE AND POLYADENYLATION SPECIFICITY FACTOR FAMILY MEMBER"/>
    <property type="match status" value="1"/>
</dbReference>
<dbReference type="Pfam" id="PF10996">
    <property type="entry name" value="Beta-Casp"/>
    <property type="match status" value="1"/>
</dbReference>
<comment type="caution">
    <text evidence="4">The sequence shown here is derived from an EMBL/GenBank/DDBJ whole genome shotgun (WGS) entry which is preliminary data.</text>
</comment>
<evidence type="ECO:0000259" key="2">
    <source>
        <dbReference type="SMART" id="SM00849"/>
    </source>
</evidence>
<dbReference type="SUPFAM" id="SSF56281">
    <property type="entry name" value="Metallo-hydrolase/oxidoreductase"/>
    <property type="match status" value="1"/>
</dbReference>
<dbReference type="InterPro" id="IPR036866">
    <property type="entry name" value="RibonucZ/Hydroxyglut_hydro"/>
</dbReference>
<evidence type="ECO:0000259" key="3">
    <source>
        <dbReference type="SMART" id="SM01027"/>
    </source>
</evidence>
<feature type="domain" description="Metallo-beta-lactamase" evidence="2">
    <location>
        <begin position="13"/>
        <end position="235"/>
    </location>
</feature>
<accession>A0AAP4BDY5</accession>
<keyword evidence="1 4" id="KW-0378">Hydrolase</keyword>
<dbReference type="InterPro" id="IPR001279">
    <property type="entry name" value="Metallo-B-lactamas"/>
</dbReference>
<dbReference type="InterPro" id="IPR050698">
    <property type="entry name" value="MBL"/>
</dbReference>
<dbReference type="EC" id="3.-.-.-" evidence="4"/>
<reference evidence="4 5" key="1">
    <citation type="submission" date="2023-05" db="EMBL/GenBank/DDBJ databases">
        <title>[ruminococcus] sp. nov., isolated from a pig farm feces dump.</title>
        <authorList>
            <person name="Chang Y.-H."/>
        </authorList>
    </citation>
    <scope>NUCLEOTIDE SEQUENCE [LARGE SCALE GENOMIC DNA]</scope>
    <source>
        <strain evidence="4 5">YH-rum2234</strain>
    </source>
</reference>
<feature type="domain" description="Beta-Casp" evidence="3">
    <location>
        <begin position="251"/>
        <end position="380"/>
    </location>
</feature>
<dbReference type="SMART" id="SM00849">
    <property type="entry name" value="Lactamase_B"/>
    <property type="match status" value="1"/>
</dbReference>
<dbReference type="InterPro" id="IPR022712">
    <property type="entry name" value="Beta_Casp"/>
</dbReference>
<dbReference type="Gene3D" id="3.40.50.10890">
    <property type="match status" value="1"/>
</dbReference>
<dbReference type="GO" id="GO:0016787">
    <property type="term" value="F:hydrolase activity"/>
    <property type="evidence" value="ECO:0007669"/>
    <property type="project" value="UniProtKB-KW"/>
</dbReference>
<evidence type="ECO:0000313" key="4">
    <source>
        <dbReference type="EMBL" id="MDI9243246.1"/>
    </source>
</evidence>
<gene>
    <name evidence="4" type="ORF">QJ036_12385</name>
</gene>